<dbReference type="RefSeq" id="WP_015757396.1">
    <property type="nucleotide sequence ID" value="NC_013216.1"/>
</dbReference>
<keyword evidence="1" id="KW-0472">Membrane</keyword>
<accession>C8VXN2</accession>
<dbReference type="Proteomes" id="UP000002217">
    <property type="component" value="Chromosome"/>
</dbReference>
<reference evidence="2 3" key="1">
    <citation type="journal article" date="2009" name="Stand. Genomic Sci.">
        <title>Complete genome sequence of Desulfotomaculum acetoxidans type strain (5575).</title>
        <authorList>
            <person name="Spring S."/>
            <person name="Lapidus A."/>
            <person name="Schroder M."/>
            <person name="Gleim D."/>
            <person name="Sims D."/>
            <person name="Meincke L."/>
            <person name="Glavina Del Rio T."/>
            <person name="Tice H."/>
            <person name="Copeland A."/>
            <person name="Cheng J.F."/>
            <person name="Lucas S."/>
            <person name="Chen F."/>
            <person name="Nolan M."/>
            <person name="Bruce D."/>
            <person name="Goodwin L."/>
            <person name="Pitluck S."/>
            <person name="Ivanova N."/>
            <person name="Mavromatis K."/>
            <person name="Mikhailova N."/>
            <person name="Pati A."/>
            <person name="Chen A."/>
            <person name="Palaniappan K."/>
            <person name="Land M."/>
            <person name="Hauser L."/>
            <person name="Chang Y.J."/>
            <person name="Jeffries C.D."/>
            <person name="Chain P."/>
            <person name="Saunders E."/>
            <person name="Brettin T."/>
            <person name="Detter J.C."/>
            <person name="Goker M."/>
            <person name="Bristow J."/>
            <person name="Eisen J.A."/>
            <person name="Markowitz V."/>
            <person name="Hugenholtz P."/>
            <person name="Kyrpides N.C."/>
            <person name="Klenk H.P."/>
            <person name="Han C."/>
        </authorList>
    </citation>
    <scope>NUCLEOTIDE SEQUENCE [LARGE SCALE GENOMIC DNA]</scope>
    <source>
        <strain evidence="3">ATCC 49208 / DSM 771 / VKM B-1644</strain>
    </source>
</reference>
<dbReference type="HOGENOM" id="CLU_1522779_0_0_9"/>
<keyword evidence="1" id="KW-0812">Transmembrane</keyword>
<evidence type="ECO:0000313" key="2">
    <source>
        <dbReference type="EMBL" id="ACV62688.1"/>
    </source>
</evidence>
<dbReference type="AlphaFoldDB" id="C8VXN2"/>
<dbReference type="EMBL" id="CP001720">
    <property type="protein sequence ID" value="ACV62688.1"/>
    <property type="molecule type" value="Genomic_DNA"/>
</dbReference>
<dbReference type="OrthoDB" id="1813023at2"/>
<name>C8VXN2_DESAS</name>
<proteinExistence type="predicted"/>
<gene>
    <name evidence="2" type="ordered locus">Dtox_1840</name>
</gene>
<sequence length="176" mass="19384">MGVDSRAIASTICPLETTGLQGLAKYCINHVTVDIPALNFSYAIALGLTLYKVGGLISMTKKFLIILALVILLIPIIGCQNQHSNQKEAVTGNKFVPPPFTKITVYVDGNKIDLKKDDSKFKTLSDEIYKGIVNITDGVGGQRTFREVGFEKEKEPDYLKKTFIYLLNGIKGTRLV</sequence>
<keyword evidence="3" id="KW-1185">Reference proteome</keyword>
<dbReference type="STRING" id="485916.Dtox_1840"/>
<evidence type="ECO:0000256" key="1">
    <source>
        <dbReference type="SAM" id="Phobius"/>
    </source>
</evidence>
<keyword evidence="1" id="KW-1133">Transmembrane helix</keyword>
<evidence type="ECO:0000313" key="3">
    <source>
        <dbReference type="Proteomes" id="UP000002217"/>
    </source>
</evidence>
<feature type="transmembrane region" description="Helical" evidence="1">
    <location>
        <begin position="63"/>
        <end position="78"/>
    </location>
</feature>
<organism evidence="2 3">
    <name type="scientific">Desulfofarcimen acetoxidans (strain ATCC 49208 / DSM 771 / KCTC 5769 / VKM B-1644 / 5575)</name>
    <name type="common">Desulfotomaculum acetoxidans</name>
    <dbReference type="NCBI Taxonomy" id="485916"/>
    <lineage>
        <taxon>Bacteria</taxon>
        <taxon>Bacillati</taxon>
        <taxon>Bacillota</taxon>
        <taxon>Clostridia</taxon>
        <taxon>Eubacteriales</taxon>
        <taxon>Peptococcaceae</taxon>
        <taxon>Desulfofarcimen</taxon>
    </lineage>
</organism>
<dbReference type="KEGG" id="dae:Dtox_1840"/>
<feature type="transmembrane region" description="Helical" evidence="1">
    <location>
        <begin position="35"/>
        <end position="51"/>
    </location>
</feature>
<protein>
    <submittedName>
        <fullName evidence="2">Uncharacterized protein</fullName>
    </submittedName>
</protein>